<evidence type="ECO:0000313" key="1">
    <source>
        <dbReference type="EMBL" id="KAJ8665541.1"/>
    </source>
</evidence>
<protein>
    <submittedName>
        <fullName evidence="1">Uncharacterized protein</fullName>
    </submittedName>
</protein>
<reference evidence="1" key="1">
    <citation type="submission" date="2023-04" db="EMBL/GenBank/DDBJ databases">
        <title>A chromosome-level genome assembly of the parasitoid wasp Eretmocerus hayati.</title>
        <authorList>
            <person name="Zhong Y."/>
            <person name="Liu S."/>
            <person name="Liu Y."/>
        </authorList>
    </citation>
    <scope>NUCLEOTIDE SEQUENCE</scope>
    <source>
        <strain evidence="1">ZJU_SS_LIU_2023</strain>
    </source>
</reference>
<keyword evidence="2" id="KW-1185">Reference proteome</keyword>
<gene>
    <name evidence="1" type="ORF">QAD02_007203</name>
</gene>
<evidence type="ECO:0000313" key="2">
    <source>
        <dbReference type="Proteomes" id="UP001239111"/>
    </source>
</evidence>
<dbReference type="EMBL" id="CM056744">
    <property type="protein sequence ID" value="KAJ8665541.1"/>
    <property type="molecule type" value="Genomic_DNA"/>
</dbReference>
<comment type="caution">
    <text evidence="1">The sequence shown here is derived from an EMBL/GenBank/DDBJ whole genome shotgun (WGS) entry which is preliminary data.</text>
</comment>
<dbReference type="Proteomes" id="UP001239111">
    <property type="component" value="Chromosome 4"/>
</dbReference>
<name>A0ACC2N3C0_9HYME</name>
<accession>A0ACC2N3C0</accession>
<proteinExistence type="predicted"/>
<organism evidence="1 2">
    <name type="scientific">Eretmocerus hayati</name>
    <dbReference type="NCBI Taxonomy" id="131215"/>
    <lineage>
        <taxon>Eukaryota</taxon>
        <taxon>Metazoa</taxon>
        <taxon>Ecdysozoa</taxon>
        <taxon>Arthropoda</taxon>
        <taxon>Hexapoda</taxon>
        <taxon>Insecta</taxon>
        <taxon>Pterygota</taxon>
        <taxon>Neoptera</taxon>
        <taxon>Endopterygota</taxon>
        <taxon>Hymenoptera</taxon>
        <taxon>Apocrita</taxon>
        <taxon>Proctotrupomorpha</taxon>
        <taxon>Chalcidoidea</taxon>
        <taxon>Aphelinidae</taxon>
        <taxon>Aphelininae</taxon>
        <taxon>Eretmocerus</taxon>
    </lineage>
</organism>
<sequence length="508" mass="57219">MLEGDNLYSRIRNLSSLSRYAIDRSGFLHVRNFDTIRESFIMYNQDFSINYEDDTDLFGTSQDNMNDGQLGRSLGQSLRILFTNHSSGILIVQNSSFGVINCNESYYLTDSHSWDSRGCPVPDGRACIIHCDTLEALIDPCKIKFGNDNVVYNLRYVEVITEYDPVLDEIILSQSDTGEHPIPIINDHHSKCPASKSPNILVPSVTPAAPCDNGNFAHSTLPCHIDNSQQSTLKTDPRHNLAPLEIDNQNTRADSLRKNPSLFDNVPNNCVPETAKYVSCAPNPLDPPIIQKATHFKPKSSSLTTKPQLPPEEPVPPITVLNSKTNKATSATEKPYSSNCPDHRLYPYLHIGEHPHSAANNTECYQPCPIQTSIMLPNDACQPDVEDLLLVTTYPNEIIRKTDNNIVNTDHELRAEEYAWYHLFPFGINGLREPNRAVPITPLDYSQHRILGSDKRFQRNDYLFYALSHYEYRRVKSNIAACGEKIRSQDGMVEDLHLYLQSLRGSAA</sequence>